<evidence type="ECO:0000313" key="1">
    <source>
        <dbReference type="EMBL" id="KKI64314.1"/>
    </source>
</evidence>
<gene>
    <name evidence="1" type="ORF">UF66_2653</name>
</gene>
<dbReference type="AlphaFoldDB" id="A0A0M2P0H2"/>
<protein>
    <submittedName>
        <fullName evidence="1">Uncharacterized protein</fullName>
    </submittedName>
</protein>
<proteinExistence type="predicted"/>
<dbReference type="Proteomes" id="UP000034455">
    <property type="component" value="Unassembled WGS sequence"/>
</dbReference>
<accession>A0A0M2P0H2</accession>
<comment type="caution">
    <text evidence="1">The sequence shown here is derived from an EMBL/GenBank/DDBJ whole genome shotgun (WGS) entry which is preliminary data.</text>
</comment>
<name>A0A0M2P0H2_STACC</name>
<dbReference type="PATRIC" id="fig|74704.6.peg.2766"/>
<dbReference type="EMBL" id="LAKJ01000009">
    <property type="protein sequence ID" value="KKI64314.1"/>
    <property type="molecule type" value="Genomic_DNA"/>
</dbReference>
<reference evidence="1 2" key="1">
    <citation type="submission" date="2015-03" db="EMBL/GenBank/DDBJ databases">
        <title>Genome Assembly of Staphylococcus cohnii subsp. cohnii strain G22B2.</title>
        <authorList>
            <person name="Nair G."/>
            <person name="Kaur G."/>
            <person name="Khatri I."/>
            <person name="Singh N.K."/>
            <person name="Sathyabama S."/>
            <person name="Maurya S.K."/>
            <person name="Subramanian S."/>
            <person name="Agrewala J.N."/>
            <person name="Mayilraj S."/>
        </authorList>
    </citation>
    <scope>NUCLEOTIDE SEQUENCE [LARGE SCALE GENOMIC DNA]</scope>
    <source>
        <strain evidence="1 2">G22B2</strain>
    </source>
</reference>
<sequence>MLILKYLTATFFYYDLIVLGFKDKNTQPALNVFGTLNVS</sequence>
<organism evidence="1 2">
    <name type="scientific">Staphylococcus cohnii subsp. cohnii</name>
    <dbReference type="NCBI Taxonomy" id="74704"/>
    <lineage>
        <taxon>Bacteria</taxon>
        <taxon>Bacillati</taxon>
        <taxon>Bacillota</taxon>
        <taxon>Bacilli</taxon>
        <taxon>Bacillales</taxon>
        <taxon>Staphylococcaceae</taxon>
        <taxon>Staphylococcus</taxon>
        <taxon>Staphylococcus cohnii species complex</taxon>
    </lineage>
</organism>
<evidence type="ECO:0000313" key="2">
    <source>
        <dbReference type="Proteomes" id="UP000034455"/>
    </source>
</evidence>